<organism evidence="1 2">
    <name type="scientific">Candidatus Magasanikbacteria bacterium GW2011_GWA2_56_11</name>
    <dbReference type="NCBI Taxonomy" id="1619044"/>
    <lineage>
        <taxon>Bacteria</taxon>
        <taxon>Candidatus Magasanikiibacteriota</taxon>
    </lineage>
</organism>
<protein>
    <submittedName>
        <fullName evidence="1">Uncharacterized protein</fullName>
    </submittedName>
</protein>
<evidence type="ECO:0000313" key="1">
    <source>
        <dbReference type="EMBL" id="KKW42894.1"/>
    </source>
</evidence>
<comment type="caution">
    <text evidence="1">The sequence shown here is derived from an EMBL/GenBank/DDBJ whole genome shotgun (WGS) entry which is preliminary data.</text>
</comment>
<dbReference type="EMBL" id="LCRX01000002">
    <property type="protein sequence ID" value="KKW42894.1"/>
    <property type="molecule type" value="Genomic_DNA"/>
</dbReference>
<reference evidence="1 2" key="1">
    <citation type="journal article" date="2015" name="Nature">
        <title>rRNA introns, odd ribosomes, and small enigmatic genomes across a large radiation of phyla.</title>
        <authorList>
            <person name="Brown C.T."/>
            <person name="Hug L.A."/>
            <person name="Thomas B.C."/>
            <person name="Sharon I."/>
            <person name="Castelle C.J."/>
            <person name="Singh A."/>
            <person name="Wilkins M.J."/>
            <person name="Williams K.H."/>
            <person name="Banfield J.F."/>
        </authorList>
    </citation>
    <scope>NUCLEOTIDE SEQUENCE [LARGE SCALE GENOMIC DNA]</scope>
</reference>
<dbReference type="Proteomes" id="UP000033870">
    <property type="component" value="Unassembled WGS sequence"/>
</dbReference>
<accession>A0A0G2BBG5</accession>
<name>A0A0G2BBG5_9BACT</name>
<dbReference type="AlphaFoldDB" id="A0A0G2BBG5"/>
<sequence length="114" mass="12872">MIWATGPPWGVKYDAGRRLLVLVFEPGQSLPPLAWFANMGAVKWAGWSLEGLVCLYAYTQRRGDGRGITMWAFEVGSARYCGHATMRSFIEPWPDGLTLFFRDGREIRFQEAPG</sequence>
<proteinExistence type="predicted"/>
<evidence type="ECO:0000313" key="2">
    <source>
        <dbReference type="Proteomes" id="UP000033870"/>
    </source>
</evidence>
<dbReference type="STRING" id="1619044.UY92_C0002G0011"/>
<gene>
    <name evidence="1" type="ORF">UY92_C0002G0011</name>
</gene>